<keyword evidence="4" id="KW-1185">Reference proteome</keyword>
<gene>
    <name evidence="3" type="ORF">H0264_18555</name>
</gene>
<sequence length="672" mass="72323">MSPTCVPLITPEDCGPTAATAAPAPSPVIDFTPTDGPMPHITAEAPPGTPEVVRQVTDPVTQLSGPDLAHTGDVAQTALVCGAVLTAMLILIVAVAATRPLDPHRLRNFAAAAWALPLCSVLAGGSWSTPLSLLWDGATQLAAGDLGGLSMMAILGLPATMVAASLWWAHFLIKTETVGLKSLRRTKRVQDSLTARRHAAAARAAKKGAPPHRGHDIVLGTLAETVSIKSPGLWRSLTKRHQPWLSIPYADAKKPQGLFGTSGSGKTELMLEYASARFDYEWRAWQKWSGVPGMTGTHLRPLLVMISCKGGQDDRELGLSLRDTMRAKGIDPKRIALIVPEMDTLDIWDKTPARDLRAMLAALLAATAEATTAEGQHFESMQTRIAALVVDNPSGKPRNHREFLDLLVEDNLKKAWHYAPDVVRQIDALQAEKVPQLDDALIKCTNLFEDLNGRVVFDGGRDLDDLDVLFMTVPALDKDAARAQVATTLRLLLQRAGRTAKALRRSVILFIDELSALTTKQGTIGVEDITERGRSQRISTVFCGQSPESVASDAWALGRLLKTCSGGILLGYMENAGDLCKHAGSIPVMLPSRHLIKGQRHGDEGQVSVGEKWLVDPARVSQFGTGDFVFFKKGHARYGRVVLRARTDQARLPGTTPAPVRSTGDDPAPATS</sequence>
<feature type="transmembrane region" description="Helical" evidence="2">
    <location>
        <begin position="149"/>
        <end position="173"/>
    </location>
</feature>
<dbReference type="SUPFAM" id="SSF52540">
    <property type="entry name" value="P-loop containing nucleoside triphosphate hydrolases"/>
    <property type="match status" value="1"/>
</dbReference>
<dbReference type="RefSeq" id="WP_181585126.1">
    <property type="nucleotide sequence ID" value="NZ_CP059399.1"/>
</dbReference>
<feature type="transmembrane region" description="Helical" evidence="2">
    <location>
        <begin position="74"/>
        <end position="97"/>
    </location>
</feature>
<dbReference type="Gene3D" id="3.40.50.300">
    <property type="entry name" value="P-loop containing nucleotide triphosphate hydrolases"/>
    <property type="match status" value="1"/>
</dbReference>
<keyword evidence="2" id="KW-0812">Transmembrane</keyword>
<reference evidence="3 4" key="1">
    <citation type="submission" date="2020-07" db="EMBL/GenBank/DDBJ databases">
        <authorList>
            <person name="Zhuang K."/>
            <person name="Ran Y."/>
        </authorList>
    </citation>
    <scope>NUCLEOTIDE SEQUENCE [LARGE SCALE GENOMIC DNA]</scope>
    <source>
        <strain evidence="3 4">WCH-YHL-001</strain>
    </source>
</reference>
<protein>
    <submittedName>
        <fullName evidence="3">Uncharacterized protein</fullName>
    </submittedName>
</protein>
<evidence type="ECO:0000256" key="1">
    <source>
        <dbReference type="SAM" id="MobiDB-lite"/>
    </source>
</evidence>
<dbReference type="KEGG" id="nhu:H0264_18555"/>
<evidence type="ECO:0000313" key="4">
    <source>
        <dbReference type="Proteomes" id="UP000515512"/>
    </source>
</evidence>
<proteinExistence type="predicted"/>
<evidence type="ECO:0000256" key="2">
    <source>
        <dbReference type="SAM" id="Phobius"/>
    </source>
</evidence>
<dbReference type="InterPro" id="IPR027417">
    <property type="entry name" value="P-loop_NTPase"/>
</dbReference>
<feature type="transmembrane region" description="Helical" evidence="2">
    <location>
        <begin position="109"/>
        <end position="129"/>
    </location>
</feature>
<name>A0A7D6VGJ7_9NOCA</name>
<feature type="region of interest" description="Disordered" evidence="1">
    <location>
        <begin position="649"/>
        <end position="672"/>
    </location>
</feature>
<dbReference type="EMBL" id="CP059399">
    <property type="protein sequence ID" value="QLY33962.1"/>
    <property type="molecule type" value="Genomic_DNA"/>
</dbReference>
<organism evidence="3 4">
    <name type="scientific">Nocardia huaxiensis</name>
    <dbReference type="NCBI Taxonomy" id="2755382"/>
    <lineage>
        <taxon>Bacteria</taxon>
        <taxon>Bacillati</taxon>
        <taxon>Actinomycetota</taxon>
        <taxon>Actinomycetes</taxon>
        <taxon>Mycobacteriales</taxon>
        <taxon>Nocardiaceae</taxon>
        <taxon>Nocardia</taxon>
    </lineage>
</organism>
<evidence type="ECO:0000313" key="3">
    <source>
        <dbReference type="EMBL" id="QLY33962.1"/>
    </source>
</evidence>
<accession>A0A7D6VGJ7</accession>
<keyword evidence="2" id="KW-1133">Transmembrane helix</keyword>
<keyword evidence="2" id="KW-0472">Membrane</keyword>
<dbReference type="AlphaFoldDB" id="A0A7D6VGJ7"/>
<dbReference type="Proteomes" id="UP000515512">
    <property type="component" value="Chromosome"/>
</dbReference>